<protein>
    <submittedName>
        <fullName evidence="3">SHQ1-domain-containing protein</fullName>
    </submittedName>
</protein>
<dbReference type="InterPro" id="IPR007009">
    <property type="entry name" value="Shq1_C"/>
</dbReference>
<sequence>MINPKFSIEQEADFITLKIYTPYIKAQNAEFLIDGAQIRFLLNPYFLRLTLPGQVIEDERSQAKYDLATGYFTVQLYKVNPGEHFKDLDMLSKLLATQKELDTGVERTQIKKPLIEELDFDDLRNQLEEETEEDPFDWELPQQIVDEEKPLLNQVYYGFNNQYSGYFQHVQMTPNEINEIDNPETTAPLDRTNERIQKENEKFDEDYYMSDFMFQDQEEFQQILNYRPIWHDVLSRLTSTNPPKPSTSLVQEVNPNSSNSLIQEVSPNPPTVSSSLIQEVNAPEPSASLIEEVNPNLHTGKLLITVVDSQDTSSLEQSLDKLSITKPNPSEADLNELQFNDKEKEIMRKLPKKSYLINDPKSLYLGLVDLMYCYSYNLRTNFGENTVESTWIIGKLSPTLSSLETFQSLKHCVVSLFRRSLCYPLYRNFKLCEVLIDDVYKIFKLGQRAILKILLELKDLFDHNDLYYRYSKLFFDDYCNWVQIHAKPHILKSLAHQLRHNTQINKSDIDWDLEEWENLAQEAQEEGFVEDMDIDEEDEEFN</sequence>
<dbReference type="Gene3D" id="2.60.40.790">
    <property type="match status" value="1"/>
</dbReference>
<dbReference type="GO" id="GO:0000493">
    <property type="term" value="P:box H/ACA snoRNP assembly"/>
    <property type="evidence" value="ECO:0007669"/>
    <property type="project" value="InterPro"/>
</dbReference>
<dbReference type="OrthoDB" id="73639at2759"/>
<dbReference type="GO" id="GO:0005737">
    <property type="term" value="C:cytoplasm"/>
    <property type="evidence" value="ECO:0007669"/>
    <property type="project" value="TreeGrafter"/>
</dbReference>
<keyword evidence="4" id="KW-1185">Reference proteome</keyword>
<dbReference type="InterPro" id="IPR007052">
    <property type="entry name" value="CS_dom"/>
</dbReference>
<dbReference type="STRING" id="796925.A0A137PGL5"/>
<proteinExistence type="inferred from homology"/>
<dbReference type="GO" id="GO:0005654">
    <property type="term" value="C:nucleoplasm"/>
    <property type="evidence" value="ECO:0007669"/>
    <property type="project" value="TreeGrafter"/>
</dbReference>
<dbReference type="Pfam" id="PF04925">
    <property type="entry name" value="SHQ1"/>
    <property type="match status" value="1"/>
</dbReference>
<dbReference type="PROSITE" id="PS51203">
    <property type="entry name" value="CS"/>
    <property type="match status" value="1"/>
</dbReference>
<dbReference type="EMBL" id="KQ964427">
    <property type="protein sequence ID" value="KXN74115.1"/>
    <property type="molecule type" value="Genomic_DNA"/>
</dbReference>
<evidence type="ECO:0000256" key="1">
    <source>
        <dbReference type="ARBA" id="ARBA00005607"/>
    </source>
</evidence>
<dbReference type="InterPro" id="IPR048696">
    <property type="entry name" value="SHQ1-like_CS"/>
</dbReference>
<dbReference type="Pfam" id="PF21413">
    <property type="entry name" value="SHQ1-like_CS"/>
    <property type="match status" value="1"/>
</dbReference>
<evidence type="ECO:0000259" key="2">
    <source>
        <dbReference type="PROSITE" id="PS51203"/>
    </source>
</evidence>
<dbReference type="AlphaFoldDB" id="A0A137PGL5"/>
<comment type="similarity">
    <text evidence="1">Belongs to the SHQ1 family.</text>
</comment>
<dbReference type="InterPro" id="IPR039742">
    <property type="entry name" value="Shq1"/>
</dbReference>
<dbReference type="SUPFAM" id="SSF49764">
    <property type="entry name" value="HSP20-like chaperones"/>
    <property type="match status" value="1"/>
</dbReference>
<evidence type="ECO:0000313" key="3">
    <source>
        <dbReference type="EMBL" id="KXN74115.1"/>
    </source>
</evidence>
<dbReference type="Proteomes" id="UP000070444">
    <property type="component" value="Unassembled WGS sequence"/>
</dbReference>
<organism evidence="3 4">
    <name type="scientific">Conidiobolus coronatus (strain ATCC 28846 / CBS 209.66 / NRRL 28638)</name>
    <name type="common">Delacroixia coronata</name>
    <dbReference type="NCBI Taxonomy" id="796925"/>
    <lineage>
        <taxon>Eukaryota</taxon>
        <taxon>Fungi</taxon>
        <taxon>Fungi incertae sedis</taxon>
        <taxon>Zoopagomycota</taxon>
        <taxon>Entomophthoromycotina</taxon>
        <taxon>Entomophthoromycetes</taxon>
        <taxon>Entomophthorales</taxon>
        <taxon>Ancylistaceae</taxon>
        <taxon>Conidiobolus</taxon>
    </lineage>
</organism>
<feature type="domain" description="CS" evidence="2">
    <location>
        <begin position="1"/>
        <end position="89"/>
    </location>
</feature>
<dbReference type="GO" id="GO:0051082">
    <property type="term" value="F:unfolded protein binding"/>
    <property type="evidence" value="ECO:0007669"/>
    <property type="project" value="TreeGrafter"/>
</dbReference>
<gene>
    <name evidence="3" type="ORF">CONCODRAFT_76989</name>
</gene>
<evidence type="ECO:0000313" key="4">
    <source>
        <dbReference type="Proteomes" id="UP000070444"/>
    </source>
</evidence>
<name>A0A137PGL5_CONC2</name>
<dbReference type="PANTHER" id="PTHR12967:SF0">
    <property type="entry name" value="PROTEIN SHQ1 HOMOLOG"/>
    <property type="match status" value="1"/>
</dbReference>
<dbReference type="OMA" id="HNIESAW"/>
<reference evidence="3 4" key="1">
    <citation type="journal article" date="2015" name="Genome Biol. Evol.">
        <title>Phylogenomic analyses indicate that early fungi evolved digesting cell walls of algal ancestors of land plants.</title>
        <authorList>
            <person name="Chang Y."/>
            <person name="Wang S."/>
            <person name="Sekimoto S."/>
            <person name="Aerts A.L."/>
            <person name="Choi C."/>
            <person name="Clum A."/>
            <person name="LaButti K.M."/>
            <person name="Lindquist E.A."/>
            <person name="Yee Ngan C."/>
            <person name="Ohm R.A."/>
            <person name="Salamov A.A."/>
            <person name="Grigoriev I.V."/>
            <person name="Spatafora J.W."/>
            <person name="Berbee M.L."/>
        </authorList>
    </citation>
    <scope>NUCLEOTIDE SEQUENCE [LARGE SCALE GENOMIC DNA]</scope>
    <source>
        <strain evidence="3 4">NRRL 28638</strain>
    </source>
</reference>
<accession>A0A137PGL5</accession>
<dbReference type="InterPro" id="IPR008978">
    <property type="entry name" value="HSP20-like_chaperone"/>
</dbReference>
<dbReference type="PANTHER" id="PTHR12967">
    <property type="entry name" value="PROTEIN SHQ1 HOMOLOG"/>
    <property type="match status" value="1"/>
</dbReference>